<reference evidence="1 2" key="1">
    <citation type="submission" date="2019-03" db="EMBL/GenBank/DDBJ databases">
        <title>Genomic Encyclopedia of Type Strains, Phase IV (KMG-IV): sequencing the most valuable type-strain genomes for metagenomic binning, comparative biology and taxonomic classification.</title>
        <authorList>
            <person name="Goeker M."/>
        </authorList>
    </citation>
    <scope>NUCLEOTIDE SEQUENCE [LARGE SCALE GENOMIC DNA]</scope>
    <source>
        <strain evidence="1 2">DSM 100433</strain>
    </source>
</reference>
<dbReference type="EMBL" id="SLUK01000003">
    <property type="protein sequence ID" value="TCL44134.1"/>
    <property type="molecule type" value="Genomic_DNA"/>
</dbReference>
<keyword evidence="2" id="KW-1185">Reference proteome</keyword>
<dbReference type="InterPro" id="IPR008792">
    <property type="entry name" value="PQQD"/>
</dbReference>
<dbReference type="Pfam" id="PF05402">
    <property type="entry name" value="PqqD"/>
    <property type="match status" value="1"/>
</dbReference>
<dbReference type="Proteomes" id="UP000294682">
    <property type="component" value="Unassembled WGS sequence"/>
</dbReference>
<dbReference type="RefSeq" id="WP_242942142.1">
    <property type="nucleotide sequence ID" value="NZ_JADNAH010000044.1"/>
</dbReference>
<proteinExistence type="predicted"/>
<accession>A0A9X8UK05</accession>
<dbReference type="Gene3D" id="1.10.10.1150">
    <property type="entry name" value="Coenzyme PQQ synthesis protein D (PqqD)"/>
    <property type="match status" value="1"/>
</dbReference>
<evidence type="ECO:0000313" key="2">
    <source>
        <dbReference type="Proteomes" id="UP000294682"/>
    </source>
</evidence>
<dbReference type="AlphaFoldDB" id="A0A9X8UK05"/>
<evidence type="ECO:0000313" key="1">
    <source>
        <dbReference type="EMBL" id="TCL44134.1"/>
    </source>
</evidence>
<sequence>MTLSPKKEKKNFLEFIPAKNPAYPWHKNEQGKAVVQIGHKGFYDKIAQKFFKTPKVSDIELDEIGTFVWEAIDGSRTVYEISGLTAGHFGEEERSMLNRVVKYFAILREHRFVTYREGKE</sequence>
<protein>
    <submittedName>
        <fullName evidence="1">Coenzyme PQQ synthesis protein D (PqqD)</fullName>
    </submittedName>
</protein>
<dbReference type="InterPro" id="IPR041881">
    <property type="entry name" value="PqqD_sf"/>
</dbReference>
<organism evidence="1 2">
    <name type="scientific">Harryflintia acetispora</name>
    <dbReference type="NCBI Taxonomy" id="1849041"/>
    <lineage>
        <taxon>Bacteria</taxon>
        <taxon>Bacillati</taxon>
        <taxon>Bacillota</taxon>
        <taxon>Clostridia</taxon>
        <taxon>Eubacteriales</taxon>
        <taxon>Oscillospiraceae</taxon>
        <taxon>Harryflintia</taxon>
    </lineage>
</organism>
<name>A0A9X8UK05_9FIRM</name>
<gene>
    <name evidence="1" type="ORF">EDD78_103172</name>
</gene>
<comment type="caution">
    <text evidence="1">The sequence shown here is derived from an EMBL/GenBank/DDBJ whole genome shotgun (WGS) entry which is preliminary data.</text>
</comment>